<dbReference type="EC" id="1.3.1.98" evidence="16"/>
<dbReference type="InterPro" id="IPR036635">
    <property type="entry name" value="MurB_C_sf"/>
</dbReference>
<keyword evidence="5 16" id="KW-0963">Cytoplasm</keyword>
<feature type="active site" evidence="16">
    <location>
        <position position="178"/>
    </location>
</feature>
<dbReference type="NCBIfam" id="TIGR00179">
    <property type="entry name" value="murB"/>
    <property type="match status" value="1"/>
</dbReference>
<evidence type="ECO:0000256" key="15">
    <source>
        <dbReference type="ARBA" id="ARBA00048914"/>
    </source>
</evidence>
<dbReference type="GO" id="GO:0071555">
    <property type="term" value="P:cell wall organization"/>
    <property type="evidence" value="ECO:0007669"/>
    <property type="project" value="UniProtKB-KW"/>
</dbReference>
<dbReference type="PANTHER" id="PTHR21071:SF4">
    <property type="entry name" value="UDP-N-ACETYLENOLPYRUVOYLGLUCOSAMINE REDUCTASE"/>
    <property type="match status" value="1"/>
</dbReference>
<dbReference type="GO" id="GO:0005829">
    <property type="term" value="C:cytosol"/>
    <property type="evidence" value="ECO:0007669"/>
    <property type="project" value="TreeGrafter"/>
</dbReference>
<keyword evidence="9 16" id="KW-0521">NADP</keyword>
<dbReference type="GO" id="GO:0071949">
    <property type="term" value="F:FAD binding"/>
    <property type="evidence" value="ECO:0007669"/>
    <property type="project" value="InterPro"/>
</dbReference>
<evidence type="ECO:0000256" key="5">
    <source>
        <dbReference type="ARBA" id="ARBA00022490"/>
    </source>
</evidence>
<dbReference type="SUPFAM" id="SSF56194">
    <property type="entry name" value="Uridine diphospho-N-Acetylenolpyruvylglucosamine reductase, MurB, C-terminal domain"/>
    <property type="match status" value="1"/>
</dbReference>
<keyword evidence="19" id="KW-1185">Reference proteome</keyword>
<dbReference type="Pfam" id="PF02873">
    <property type="entry name" value="MurB_C"/>
    <property type="match status" value="1"/>
</dbReference>
<feature type="active site" evidence="16">
    <location>
        <position position="298"/>
    </location>
</feature>
<dbReference type="UniPathway" id="UPA00219"/>
<evidence type="ECO:0000256" key="12">
    <source>
        <dbReference type="ARBA" id="ARBA00023002"/>
    </source>
</evidence>
<comment type="cofactor">
    <cofactor evidence="1 16">
        <name>FAD</name>
        <dbReference type="ChEBI" id="CHEBI:57692"/>
    </cofactor>
</comment>
<dbReference type="InterPro" id="IPR016166">
    <property type="entry name" value="FAD-bd_PCMH"/>
</dbReference>
<dbReference type="GO" id="GO:0051301">
    <property type="term" value="P:cell division"/>
    <property type="evidence" value="ECO:0007669"/>
    <property type="project" value="UniProtKB-KW"/>
</dbReference>
<evidence type="ECO:0000256" key="13">
    <source>
        <dbReference type="ARBA" id="ARBA00023306"/>
    </source>
</evidence>
<dbReference type="InterPro" id="IPR016169">
    <property type="entry name" value="FAD-bd_PCMH_sub2"/>
</dbReference>
<evidence type="ECO:0000256" key="4">
    <source>
        <dbReference type="ARBA" id="ARBA00004752"/>
    </source>
</evidence>
<dbReference type="Gene3D" id="3.30.465.10">
    <property type="match status" value="1"/>
</dbReference>
<keyword evidence="14 16" id="KW-0961">Cell wall biogenesis/degradation</keyword>
<dbReference type="HAMAP" id="MF_00037">
    <property type="entry name" value="MurB"/>
    <property type="match status" value="1"/>
</dbReference>
<accession>A0A419SY08</accession>
<keyword evidence="10 16" id="KW-0133">Cell shape</keyword>
<evidence type="ECO:0000256" key="8">
    <source>
        <dbReference type="ARBA" id="ARBA00022827"/>
    </source>
</evidence>
<dbReference type="EMBL" id="MCIB01000036">
    <property type="protein sequence ID" value="RKD30114.1"/>
    <property type="molecule type" value="Genomic_DNA"/>
</dbReference>
<proteinExistence type="inferred from homology"/>
<dbReference type="Pfam" id="PF01565">
    <property type="entry name" value="FAD_binding_4"/>
    <property type="match status" value="1"/>
</dbReference>
<dbReference type="InterPro" id="IPR011601">
    <property type="entry name" value="MurB_C"/>
</dbReference>
<dbReference type="PROSITE" id="PS51387">
    <property type="entry name" value="FAD_PCMH"/>
    <property type="match status" value="1"/>
</dbReference>
<dbReference type="Gene3D" id="3.30.43.10">
    <property type="entry name" value="Uridine Diphospho-n-acetylenolpyruvylglucosamine Reductase, domain 2"/>
    <property type="match status" value="1"/>
</dbReference>
<sequence>MLEKEVVYNNLKGKIIEGTILLDEPMKDHTSFKIGGPVDIMVLPKNIDEISNTVKFCKENNINFYIIGNGSNLLVSDKGIRGLVIKISENFSDIKVEGNRIIAQAGILLSKLSKVALRNSLKGLEFASGIPGSLGGAITMNAGAYGGEMKDVVKKVKCMDRDGNVYEYTNEEMDFGYRKSLVQKKNLIVLEVEMELCKGDYNEIKEEMDILTEKRNAKQPLSMPSAGSTFKRPKGHYAGKLIQDAGLKGLKYGNAQVSDLHSGFIVNIGNATCEEVLTLIKIVQKTVKDKFGVELEPEVKIIGEE</sequence>
<dbReference type="GO" id="GO:0008360">
    <property type="term" value="P:regulation of cell shape"/>
    <property type="evidence" value="ECO:0007669"/>
    <property type="project" value="UniProtKB-KW"/>
</dbReference>
<dbReference type="Proteomes" id="UP000284177">
    <property type="component" value="Unassembled WGS sequence"/>
</dbReference>
<dbReference type="PANTHER" id="PTHR21071">
    <property type="entry name" value="UDP-N-ACETYLENOLPYRUVOYLGLUCOSAMINE REDUCTASE"/>
    <property type="match status" value="1"/>
</dbReference>
<keyword evidence="12 16" id="KW-0560">Oxidoreductase</keyword>
<keyword evidence="11 16" id="KW-0573">Peptidoglycan synthesis</keyword>
<comment type="similarity">
    <text evidence="16">Belongs to the MurB family.</text>
</comment>
<name>A0A419SY08_9FIRM</name>
<reference evidence="18 19" key="1">
    <citation type="submission" date="2016-08" db="EMBL/GenBank/DDBJ databases">
        <title>Novel Firmicutes and Novel Genomes.</title>
        <authorList>
            <person name="Poppleton D.I."/>
            <person name="Gribaldo S."/>
        </authorList>
    </citation>
    <scope>NUCLEOTIDE SEQUENCE [LARGE SCALE GENOMIC DNA]</scope>
    <source>
        <strain evidence="18 19">CTT3</strain>
    </source>
</reference>
<evidence type="ECO:0000313" key="18">
    <source>
        <dbReference type="EMBL" id="RKD30114.1"/>
    </source>
</evidence>
<keyword evidence="8 16" id="KW-0274">FAD</keyword>
<dbReference type="GO" id="GO:0008762">
    <property type="term" value="F:UDP-N-acetylmuramate dehydrogenase activity"/>
    <property type="evidence" value="ECO:0007669"/>
    <property type="project" value="UniProtKB-UniRule"/>
</dbReference>
<evidence type="ECO:0000256" key="7">
    <source>
        <dbReference type="ARBA" id="ARBA00022630"/>
    </source>
</evidence>
<comment type="function">
    <text evidence="2 16">Cell wall formation.</text>
</comment>
<evidence type="ECO:0000259" key="17">
    <source>
        <dbReference type="PROSITE" id="PS51387"/>
    </source>
</evidence>
<keyword evidence="13 16" id="KW-0131">Cell cycle</keyword>
<evidence type="ECO:0000313" key="19">
    <source>
        <dbReference type="Proteomes" id="UP000284177"/>
    </source>
</evidence>
<dbReference type="InterPro" id="IPR003170">
    <property type="entry name" value="MurB"/>
</dbReference>
<evidence type="ECO:0000256" key="11">
    <source>
        <dbReference type="ARBA" id="ARBA00022984"/>
    </source>
</evidence>
<evidence type="ECO:0000256" key="3">
    <source>
        <dbReference type="ARBA" id="ARBA00004496"/>
    </source>
</evidence>
<dbReference type="InterPro" id="IPR036318">
    <property type="entry name" value="FAD-bd_PCMH-like_sf"/>
</dbReference>
<keyword evidence="7 16" id="KW-0285">Flavoprotein</keyword>
<dbReference type="Gene3D" id="3.90.78.10">
    <property type="entry name" value="UDP-N-acetylenolpyruvoylglucosamine reductase, C-terminal domain"/>
    <property type="match status" value="1"/>
</dbReference>
<feature type="domain" description="FAD-binding PCMH-type" evidence="17">
    <location>
        <begin position="33"/>
        <end position="199"/>
    </location>
</feature>
<evidence type="ECO:0000256" key="2">
    <source>
        <dbReference type="ARBA" id="ARBA00003921"/>
    </source>
</evidence>
<dbReference type="NCBIfam" id="NF010480">
    <property type="entry name" value="PRK13905.1"/>
    <property type="match status" value="1"/>
</dbReference>
<evidence type="ECO:0000256" key="1">
    <source>
        <dbReference type="ARBA" id="ARBA00001974"/>
    </source>
</evidence>
<gene>
    <name evidence="16" type="primary">murB</name>
    <name evidence="18" type="ORF">BET03_05255</name>
</gene>
<dbReference type="AlphaFoldDB" id="A0A419SY08"/>
<evidence type="ECO:0000256" key="6">
    <source>
        <dbReference type="ARBA" id="ARBA00022618"/>
    </source>
</evidence>
<comment type="pathway">
    <text evidence="4 16">Cell wall biogenesis; peptidoglycan biosynthesis.</text>
</comment>
<comment type="catalytic activity">
    <reaction evidence="15 16">
        <text>UDP-N-acetyl-alpha-D-muramate + NADP(+) = UDP-N-acetyl-3-O-(1-carboxyvinyl)-alpha-D-glucosamine + NADPH + H(+)</text>
        <dbReference type="Rhea" id="RHEA:12248"/>
        <dbReference type="ChEBI" id="CHEBI:15378"/>
        <dbReference type="ChEBI" id="CHEBI:57783"/>
        <dbReference type="ChEBI" id="CHEBI:58349"/>
        <dbReference type="ChEBI" id="CHEBI:68483"/>
        <dbReference type="ChEBI" id="CHEBI:70757"/>
        <dbReference type="EC" id="1.3.1.98"/>
    </reaction>
</comment>
<keyword evidence="6 16" id="KW-0132">Cell division</keyword>
<dbReference type="GO" id="GO:0009252">
    <property type="term" value="P:peptidoglycan biosynthetic process"/>
    <property type="evidence" value="ECO:0007669"/>
    <property type="project" value="UniProtKB-UniRule"/>
</dbReference>
<evidence type="ECO:0000256" key="14">
    <source>
        <dbReference type="ARBA" id="ARBA00023316"/>
    </source>
</evidence>
<evidence type="ECO:0000256" key="9">
    <source>
        <dbReference type="ARBA" id="ARBA00022857"/>
    </source>
</evidence>
<dbReference type="InterPro" id="IPR016167">
    <property type="entry name" value="FAD-bd_PCMH_sub1"/>
</dbReference>
<dbReference type="InterPro" id="IPR006094">
    <property type="entry name" value="Oxid_FAD_bind_N"/>
</dbReference>
<evidence type="ECO:0000256" key="16">
    <source>
        <dbReference type="HAMAP-Rule" id="MF_00037"/>
    </source>
</evidence>
<comment type="subcellular location">
    <subcellularLocation>
        <location evidence="3 16">Cytoplasm</location>
    </subcellularLocation>
</comment>
<dbReference type="SUPFAM" id="SSF56176">
    <property type="entry name" value="FAD-binding/transporter-associated domain-like"/>
    <property type="match status" value="1"/>
</dbReference>
<comment type="caution">
    <text evidence="18">The sequence shown here is derived from an EMBL/GenBank/DDBJ whole genome shotgun (WGS) entry which is preliminary data.</text>
</comment>
<evidence type="ECO:0000256" key="10">
    <source>
        <dbReference type="ARBA" id="ARBA00022960"/>
    </source>
</evidence>
<protein>
    <recommendedName>
        <fullName evidence="16">UDP-N-acetylenolpyruvoylglucosamine reductase</fullName>
        <ecNumber evidence="16">1.3.1.98</ecNumber>
    </recommendedName>
    <alternativeName>
        <fullName evidence="16">UDP-N-acetylmuramate dehydrogenase</fullName>
    </alternativeName>
</protein>
<dbReference type="OrthoDB" id="9804753at2"/>
<feature type="active site" description="Proton donor" evidence="16">
    <location>
        <position position="228"/>
    </location>
</feature>
<organism evidence="18 19">
    <name type="scientific">Thermohalobacter berrensis</name>
    <dbReference type="NCBI Taxonomy" id="99594"/>
    <lineage>
        <taxon>Bacteria</taxon>
        <taxon>Bacillati</taxon>
        <taxon>Bacillota</taxon>
        <taxon>Tissierellia</taxon>
        <taxon>Tissierellales</taxon>
        <taxon>Thermohalobacteraceae</taxon>
        <taxon>Thermohalobacter</taxon>
    </lineage>
</organism>